<sequence length="212" mass="24359">MYAERCVVPCPSLACPIRPSTLSTYPYLNHDDPSKRSPVGWFNEREGTRAATHHLETTQNSHQSRPTATVLFSLLLFSRTVAPPQAAMRRTAARFRERAKNERRIEKKEEKKLHHHTPIQAPRARRSIASLFAQSEPNRTVPARKNAHVKTPTPRRSPSVPFLGNRRIHHPPNPKRKRGKKAPLQPGKNRRSIVRCGTMHSCRERRGMKREN</sequence>
<evidence type="ECO:0000313" key="1">
    <source>
        <dbReference type="EMBL" id="KAH6627997.1"/>
    </source>
</evidence>
<organism evidence="1 2">
    <name type="scientific">Chaetomium tenue</name>
    <dbReference type="NCBI Taxonomy" id="1854479"/>
    <lineage>
        <taxon>Eukaryota</taxon>
        <taxon>Fungi</taxon>
        <taxon>Dikarya</taxon>
        <taxon>Ascomycota</taxon>
        <taxon>Pezizomycotina</taxon>
        <taxon>Sordariomycetes</taxon>
        <taxon>Sordariomycetidae</taxon>
        <taxon>Sordariales</taxon>
        <taxon>Chaetomiaceae</taxon>
        <taxon>Chaetomium</taxon>
    </lineage>
</organism>
<dbReference type="Proteomes" id="UP000724584">
    <property type="component" value="Unassembled WGS sequence"/>
</dbReference>
<keyword evidence="2" id="KW-1185">Reference proteome</keyword>
<proteinExistence type="predicted"/>
<accession>A0ACB7P522</accession>
<evidence type="ECO:0000313" key="2">
    <source>
        <dbReference type="Proteomes" id="UP000724584"/>
    </source>
</evidence>
<comment type="caution">
    <text evidence="1">The sequence shown here is derived from an EMBL/GenBank/DDBJ whole genome shotgun (WGS) entry which is preliminary data.</text>
</comment>
<protein>
    <submittedName>
        <fullName evidence="1">Uncharacterized protein</fullName>
    </submittedName>
</protein>
<dbReference type="EMBL" id="JAGIZQ010000005">
    <property type="protein sequence ID" value="KAH6627997.1"/>
    <property type="molecule type" value="Genomic_DNA"/>
</dbReference>
<reference evidence="1 2" key="1">
    <citation type="journal article" date="2021" name="Nat. Commun.">
        <title>Genetic determinants of endophytism in the Arabidopsis root mycobiome.</title>
        <authorList>
            <person name="Mesny F."/>
            <person name="Miyauchi S."/>
            <person name="Thiergart T."/>
            <person name="Pickel B."/>
            <person name="Atanasova L."/>
            <person name="Karlsson M."/>
            <person name="Huettel B."/>
            <person name="Barry K.W."/>
            <person name="Haridas S."/>
            <person name="Chen C."/>
            <person name="Bauer D."/>
            <person name="Andreopoulos W."/>
            <person name="Pangilinan J."/>
            <person name="LaButti K."/>
            <person name="Riley R."/>
            <person name="Lipzen A."/>
            <person name="Clum A."/>
            <person name="Drula E."/>
            <person name="Henrissat B."/>
            <person name="Kohler A."/>
            <person name="Grigoriev I.V."/>
            <person name="Martin F.M."/>
            <person name="Hacquard S."/>
        </authorList>
    </citation>
    <scope>NUCLEOTIDE SEQUENCE [LARGE SCALE GENOMIC DNA]</scope>
    <source>
        <strain evidence="1 2">MPI-SDFR-AT-0079</strain>
    </source>
</reference>
<name>A0ACB7P522_9PEZI</name>
<gene>
    <name evidence="1" type="ORF">F5144DRAFT_291061</name>
</gene>